<proteinExistence type="predicted"/>
<evidence type="ECO:0000313" key="11">
    <source>
        <dbReference type="Proteomes" id="UP000176409"/>
    </source>
</evidence>
<gene>
    <name evidence="10" type="ORF">A2973_00990</name>
</gene>
<evidence type="ECO:0000256" key="9">
    <source>
        <dbReference type="ARBA" id="ARBA00023317"/>
    </source>
</evidence>
<evidence type="ECO:0000256" key="8">
    <source>
        <dbReference type="ARBA" id="ARBA00023270"/>
    </source>
</evidence>
<evidence type="ECO:0000256" key="3">
    <source>
        <dbReference type="ARBA" id="ARBA00022813"/>
    </source>
</evidence>
<evidence type="ECO:0000256" key="4">
    <source>
        <dbReference type="ARBA" id="ARBA00023066"/>
    </source>
</evidence>
<dbReference type="InterPro" id="IPR003826">
    <property type="entry name" value="AdoMetDC_fam_prok"/>
</dbReference>
<reference evidence="10 11" key="1">
    <citation type="journal article" date="2016" name="Nat. Commun.">
        <title>Thousands of microbial genomes shed light on interconnected biogeochemical processes in an aquifer system.</title>
        <authorList>
            <person name="Anantharaman K."/>
            <person name="Brown C.T."/>
            <person name="Hug L.A."/>
            <person name="Sharon I."/>
            <person name="Castelle C.J."/>
            <person name="Probst A.J."/>
            <person name="Thomas B.C."/>
            <person name="Singh A."/>
            <person name="Wilkins M.J."/>
            <person name="Karaoz U."/>
            <person name="Brodie E.L."/>
            <person name="Williams K.H."/>
            <person name="Hubbard S.S."/>
            <person name="Banfield J.F."/>
        </authorList>
    </citation>
    <scope>NUCLEOTIDE SEQUENCE [LARGE SCALE GENOMIC DNA]</scope>
</reference>
<evidence type="ECO:0000256" key="6">
    <source>
        <dbReference type="ARBA" id="ARBA00023145"/>
    </source>
</evidence>
<evidence type="ECO:0000256" key="7">
    <source>
        <dbReference type="ARBA" id="ARBA00023239"/>
    </source>
</evidence>
<keyword evidence="8" id="KW-0704">Schiff base</keyword>
<dbReference type="InterPro" id="IPR016067">
    <property type="entry name" value="S-AdoMet_deCO2ase_core"/>
</dbReference>
<dbReference type="EMBL" id="MFJZ01000022">
    <property type="protein sequence ID" value="OGG30439.1"/>
    <property type="molecule type" value="Genomic_DNA"/>
</dbReference>
<protein>
    <recommendedName>
        <fullName evidence="12">S-adenosylmethionine decarboxylase</fullName>
    </recommendedName>
</protein>
<keyword evidence="6" id="KW-0865">Zymogen</keyword>
<keyword evidence="9" id="KW-0670">Pyruvate</keyword>
<dbReference type="SUPFAM" id="SSF56276">
    <property type="entry name" value="S-adenosylmethionine decarboxylase"/>
    <property type="match status" value="1"/>
</dbReference>
<dbReference type="GO" id="GO:0004014">
    <property type="term" value="F:adenosylmethionine decarboxylase activity"/>
    <property type="evidence" value="ECO:0007669"/>
    <property type="project" value="InterPro"/>
</dbReference>
<dbReference type="AlphaFoldDB" id="A0A1F6B0I3"/>
<evidence type="ECO:0000256" key="5">
    <source>
        <dbReference type="ARBA" id="ARBA00023115"/>
    </source>
</evidence>
<dbReference type="Pfam" id="PF02675">
    <property type="entry name" value="AdoMet_dc"/>
    <property type="match status" value="1"/>
</dbReference>
<keyword evidence="4" id="KW-0745">Spermidine biosynthesis</keyword>
<name>A0A1F6B0I3_9BACT</name>
<keyword evidence="3" id="KW-0068">Autocatalytic cleavage</keyword>
<organism evidence="10 11">
    <name type="scientific">Candidatus Gottesmanbacteria bacterium RIFCSPLOWO2_01_FULL_49_10</name>
    <dbReference type="NCBI Taxonomy" id="1798396"/>
    <lineage>
        <taxon>Bacteria</taxon>
        <taxon>Candidatus Gottesmaniibacteriota</taxon>
    </lineage>
</organism>
<keyword evidence="5" id="KW-0620">Polyamine biosynthesis</keyword>
<comment type="caution">
    <text evidence="10">The sequence shown here is derived from an EMBL/GenBank/DDBJ whole genome shotgun (WGS) entry which is preliminary data.</text>
</comment>
<evidence type="ECO:0008006" key="12">
    <source>
        <dbReference type="Google" id="ProtNLM"/>
    </source>
</evidence>
<dbReference type="Gene3D" id="3.60.90.10">
    <property type="entry name" value="S-adenosylmethionine decarboxylase"/>
    <property type="match status" value="1"/>
</dbReference>
<evidence type="ECO:0000256" key="1">
    <source>
        <dbReference type="ARBA" id="ARBA00001928"/>
    </source>
</evidence>
<keyword evidence="2" id="KW-0210">Decarboxylase</keyword>
<accession>A0A1F6B0I3</accession>
<evidence type="ECO:0000256" key="2">
    <source>
        <dbReference type="ARBA" id="ARBA00022793"/>
    </source>
</evidence>
<sequence>MLHNPNPHEKDHYGQELIINLYECHLGKISSGLAIKKFIITLCDRVIKMKRYGEPLIPHFGHENPLTSGYSMVQLIETSSVTGHFSEHKKSAYINIFSCAWFDTEKTAQFCQDYFDAKRVEVTFLKRP</sequence>
<comment type="cofactor">
    <cofactor evidence="1">
        <name>pyruvate</name>
        <dbReference type="ChEBI" id="CHEBI:15361"/>
    </cofactor>
</comment>
<keyword evidence="7" id="KW-0456">Lyase</keyword>
<dbReference type="GO" id="GO:0008295">
    <property type="term" value="P:spermidine biosynthetic process"/>
    <property type="evidence" value="ECO:0007669"/>
    <property type="project" value="UniProtKB-KW"/>
</dbReference>
<dbReference type="Proteomes" id="UP000176409">
    <property type="component" value="Unassembled WGS sequence"/>
</dbReference>
<dbReference type="STRING" id="1798396.A2973_00990"/>
<evidence type="ECO:0000313" key="10">
    <source>
        <dbReference type="EMBL" id="OGG30439.1"/>
    </source>
</evidence>